<organism evidence="1 2">
    <name type="scientific">Alkalicoccobacillus plakortidis</name>
    <dbReference type="NCBI Taxonomy" id="444060"/>
    <lineage>
        <taxon>Bacteria</taxon>
        <taxon>Bacillati</taxon>
        <taxon>Bacillota</taxon>
        <taxon>Bacilli</taxon>
        <taxon>Bacillales</taxon>
        <taxon>Bacillaceae</taxon>
        <taxon>Alkalicoccobacillus</taxon>
    </lineage>
</organism>
<protein>
    <recommendedName>
        <fullName evidence="3">DUF2634 domain-containing protein</fullName>
    </recommendedName>
</protein>
<proteinExistence type="predicted"/>
<evidence type="ECO:0008006" key="3">
    <source>
        <dbReference type="Google" id="ProtNLM"/>
    </source>
</evidence>
<accession>A0ABT0XN11</accession>
<gene>
    <name evidence="1" type="ORF">NDM98_18920</name>
</gene>
<name>A0ABT0XN11_9BACI</name>
<comment type="caution">
    <text evidence="1">The sequence shown here is derived from an EMBL/GenBank/DDBJ whole genome shotgun (WGS) entry which is preliminary data.</text>
</comment>
<sequence length="142" mass="16772">MMEVESVDLTQEGIGIIALGDFLDEDLFELTYDADNTAYHDQRTYDQYHGDIWSVEVDRMERTIQTIIVNKRSEQFATDKGIQVMDSEEMVMSAYGELSYRYEDREQQIVIIGNVDRVHQLHLRFHLYDGEVYSIWFSELEN</sequence>
<evidence type="ECO:0000313" key="2">
    <source>
        <dbReference type="Proteomes" id="UP001203665"/>
    </source>
</evidence>
<reference evidence="1" key="1">
    <citation type="submission" date="2022-06" db="EMBL/GenBank/DDBJ databases">
        <title>Alkalicoccobacillus porphyridii sp. nov., isolated from a marine red alga, Porphyridium purpureum and reclassification of Shouchella plakortidis and Shouchella gibsonii as Alkalicoccobacillus plakortidis comb. nov. and Alkalicoccobacillus gibsonii comb. nov.</title>
        <authorList>
            <person name="Kim K.H."/>
            <person name="Lee J.K."/>
            <person name="Han D.M."/>
            <person name="Baek J.H."/>
            <person name="Jeon C.O."/>
        </authorList>
    </citation>
    <scope>NUCLEOTIDE SEQUENCE</scope>
    <source>
        <strain evidence="1">DSM 19153</strain>
    </source>
</reference>
<keyword evidence="2" id="KW-1185">Reference proteome</keyword>
<dbReference type="Proteomes" id="UP001203665">
    <property type="component" value="Unassembled WGS sequence"/>
</dbReference>
<dbReference type="EMBL" id="JAMQJY010000003">
    <property type="protein sequence ID" value="MCM2677304.1"/>
    <property type="molecule type" value="Genomic_DNA"/>
</dbReference>
<dbReference type="RefSeq" id="WP_251610953.1">
    <property type="nucleotide sequence ID" value="NZ_JAMQJY010000003.1"/>
</dbReference>
<evidence type="ECO:0000313" key="1">
    <source>
        <dbReference type="EMBL" id="MCM2677304.1"/>
    </source>
</evidence>